<dbReference type="InterPro" id="IPR008271">
    <property type="entry name" value="Ser/Thr_kinase_AS"/>
</dbReference>
<evidence type="ECO:0000256" key="5">
    <source>
        <dbReference type="ARBA" id="ARBA00022777"/>
    </source>
</evidence>
<evidence type="ECO:0000313" key="12">
    <source>
        <dbReference type="Proteomes" id="UP001320159"/>
    </source>
</evidence>
<organism evidence="11 12">
    <name type="scientific">Methanooceanicella nereidis</name>
    <dbReference type="NCBI Taxonomy" id="2052831"/>
    <lineage>
        <taxon>Archaea</taxon>
        <taxon>Methanobacteriati</taxon>
        <taxon>Methanobacteriota</taxon>
        <taxon>Stenosarchaea group</taxon>
        <taxon>Methanomicrobia</taxon>
        <taxon>Methanocellales</taxon>
        <taxon>Methanocellaceae</taxon>
        <taxon>Methanooceanicella</taxon>
    </lineage>
</organism>
<keyword evidence="2 11" id="KW-0723">Serine/threonine-protein kinase</keyword>
<dbReference type="PROSITE" id="PS50011">
    <property type="entry name" value="PROTEIN_KINASE_DOM"/>
    <property type="match status" value="1"/>
</dbReference>
<dbReference type="EC" id="2.7.11.1" evidence="1"/>
<feature type="transmembrane region" description="Helical" evidence="9">
    <location>
        <begin position="33"/>
        <end position="52"/>
    </location>
</feature>
<reference evidence="11 12" key="1">
    <citation type="submission" date="2017-11" db="EMBL/GenBank/DDBJ databases">
        <title>Isolation and Characterization of Family Methanocellaceae Species from Potential Methane Hydrate Area Offshore Southwestern Taiwan.</title>
        <authorList>
            <person name="Zhang W.-L."/>
            <person name="Chen W.-C."/>
            <person name="Lai M.-C."/>
            <person name="Chen S.-C."/>
        </authorList>
    </citation>
    <scope>NUCLEOTIDE SEQUENCE [LARGE SCALE GENOMIC DNA]</scope>
    <source>
        <strain evidence="11 12">CWC-04</strain>
    </source>
</reference>
<dbReference type="InterPro" id="IPR018934">
    <property type="entry name" value="RIO_dom"/>
</dbReference>
<accession>A0AAP2RF74</accession>
<keyword evidence="9" id="KW-0812">Transmembrane</keyword>
<proteinExistence type="predicted"/>
<keyword evidence="3" id="KW-0808">Transferase</keyword>
<keyword evidence="9" id="KW-0472">Membrane</keyword>
<dbReference type="InterPro" id="IPR011009">
    <property type="entry name" value="Kinase-like_dom_sf"/>
</dbReference>
<evidence type="ECO:0000256" key="1">
    <source>
        <dbReference type="ARBA" id="ARBA00012513"/>
    </source>
</evidence>
<dbReference type="AlphaFoldDB" id="A0AAP2RF74"/>
<dbReference type="EMBL" id="PGCK01000014">
    <property type="protein sequence ID" value="MCD1296213.1"/>
    <property type="molecule type" value="Genomic_DNA"/>
</dbReference>
<dbReference type="Pfam" id="PF01163">
    <property type="entry name" value="RIO1"/>
    <property type="match status" value="1"/>
</dbReference>
<evidence type="ECO:0000256" key="7">
    <source>
        <dbReference type="ARBA" id="ARBA00047899"/>
    </source>
</evidence>
<keyword evidence="4" id="KW-0547">Nucleotide-binding</keyword>
<evidence type="ECO:0000256" key="9">
    <source>
        <dbReference type="SAM" id="Phobius"/>
    </source>
</evidence>
<evidence type="ECO:0000256" key="6">
    <source>
        <dbReference type="ARBA" id="ARBA00022840"/>
    </source>
</evidence>
<keyword evidence="12" id="KW-1185">Reference proteome</keyword>
<protein>
    <recommendedName>
        <fullName evidence="1">non-specific serine/threonine protein kinase</fullName>
        <ecNumber evidence="1">2.7.11.1</ecNumber>
    </recommendedName>
</protein>
<comment type="caution">
    <text evidence="11">The sequence shown here is derived from an EMBL/GenBank/DDBJ whole genome shotgun (WGS) entry which is preliminary data.</text>
</comment>
<dbReference type="Gene3D" id="1.10.510.10">
    <property type="entry name" value="Transferase(Phosphotransferase) domain 1"/>
    <property type="match status" value="1"/>
</dbReference>
<dbReference type="SUPFAM" id="SSF56112">
    <property type="entry name" value="Protein kinase-like (PK-like)"/>
    <property type="match status" value="1"/>
</dbReference>
<evidence type="ECO:0000256" key="4">
    <source>
        <dbReference type="ARBA" id="ARBA00022741"/>
    </source>
</evidence>
<evidence type="ECO:0000256" key="3">
    <source>
        <dbReference type="ARBA" id="ARBA00022679"/>
    </source>
</evidence>
<name>A0AAP2RF74_9EURY</name>
<dbReference type="Proteomes" id="UP001320159">
    <property type="component" value="Unassembled WGS sequence"/>
</dbReference>
<dbReference type="SMART" id="SM00220">
    <property type="entry name" value="S_TKc"/>
    <property type="match status" value="1"/>
</dbReference>
<keyword evidence="9" id="KW-1133">Transmembrane helix</keyword>
<dbReference type="RefSeq" id="WP_230743186.1">
    <property type="nucleotide sequence ID" value="NZ_PGCK01000014.1"/>
</dbReference>
<keyword evidence="6" id="KW-0067">ATP-binding</keyword>
<dbReference type="InterPro" id="IPR000719">
    <property type="entry name" value="Prot_kinase_dom"/>
</dbReference>
<sequence length="339" mass="39621">MSELIEKIKTKRMIDRAGRLIKRSYYIVLNNVLVEWSITTLIAAVLVILSVIDKIFHTRYKRALISRIREISRDDLNRLRKTQIKYIFRKKYGIGRIKIRLAEGSYWLSIPCVVKGIDRRTGEEKKFLVKIINEMSAIKHKYMMQMRNLGMAVVGTGLKFNGYEDARDMMMFERGCLKKLRKSSVNTPKVLGSYRLNEEDHILVMEYIEGELLSDMVITADQVDQIFRMLKTVHDSRFVHGDIKLDNMIYSQGKVYFIDCLKIDETAFDAGKKYDLVCAISSIAEKYPVKKILEIAERYYPKDEIREAGRLLYVAIFKPDIDLPEEKVEELRSYFEPAP</sequence>
<feature type="domain" description="Protein kinase" evidence="10">
    <location>
        <begin position="95"/>
        <end position="339"/>
    </location>
</feature>
<comment type="catalytic activity">
    <reaction evidence="8">
        <text>L-seryl-[protein] + ATP = O-phospho-L-seryl-[protein] + ADP + H(+)</text>
        <dbReference type="Rhea" id="RHEA:17989"/>
        <dbReference type="Rhea" id="RHEA-COMP:9863"/>
        <dbReference type="Rhea" id="RHEA-COMP:11604"/>
        <dbReference type="ChEBI" id="CHEBI:15378"/>
        <dbReference type="ChEBI" id="CHEBI:29999"/>
        <dbReference type="ChEBI" id="CHEBI:30616"/>
        <dbReference type="ChEBI" id="CHEBI:83421"/>
        <dbReference type="ChEBI" id="CHEBI:456216"/>
        <dbReference type="EC" id="2.7.11.1"/>
    </reaction>
</comment>
<gene>
    <name evidence="11" type="ORF">CUJ83_14515</name>
</gene>
<keyword evidence="5 11" id="KW-0418">Kinase</keyword>
<comment type="catalytic activity">
    <reaction evidence="7">
        <text>L-threonyl-[protein] + ATP = O-phospho-L-threonyl-[protein] + ADP + H(+)</text>
        <dbReference type="Rhea" id="RHEA:46608"/>
        <dbReference type="Rhea" id="RHEA-COMP:11060"/>
        <dbReference type="Rhea" id="RHEA-COMP:11605"/>
        <dbReference type="ChEBI" id="CHEBI:15378"/>
        <dbReference type="ChEBI" id="CHEBI:30013"/>
        <dbReference type="ChEBI" id="CHEBI:30616"/>
        <dbReference type="ChEBI" id="CHEBI:61977"/>
        <dbReference type="ChEBI" id="CHEBI:456216"/>
        <dbReference type="EC" id="2.7.11.1"/>
    </reaction>
</comment>
<dbReference type="PROSITE" id="PS00108">
    <property type="entry name" value="PROTEIN_KINASE_ST"/>
    <property type="match status" value="1"/>
</dbReference>
<evidence type="ECO:0000259" key="10">
    <source>
        <dbReference type="PROSITE" id="PS50011"/>
    </source>
</evidence>
<dbReference type="GO" id="GO:0005524">
    <property type="term" value="F:ATP binding"/>
    <property type="evidence" value="ECO:0007669"/>
    <property type="project" value="UniProtKB-KW"/>
</dbReference>
<dbReference type="GO" id="GO:0004674">
    <property type="term" value="F:protein serine/threonine kinase activity"/>
    <property type="evidence" value="ECO:0007669"/>
    <property type="project" value="UniProtKB-KW"/>
</dbReference>
<evidence type="ECO:0000313" key="11">
    <source>
        <dbReference type="EMBL" id="MCD1296213.1"/>
    </source>
</evidence>
<evidence type="ECO:0000256" key="2">
    <source>
        <dbReference type="ARBA" id="ARBA00022527"/>
    </source>
</evidence>
<evidence type="ECO:0000256" key="8">
    <source>
        <dbReference type="ARBA" id="ARBA00048679"/>
    </source>
</evidence>